<proteinExistence type="predicted"/>
<name>A0A5B7EV52_PORTR</name>
<organism evidence="2 3">
    <name type="scientific">Portunus trituberculatus</name>
    <name type="common">Swimming crab</name>
    <name type="synonym">Neptunus trituberculatus</name>
    <dbReference type="NCBI Taxonomy" id="210409"/>
    <lineage>
        <taxon>Eukaryota</taxon>
        <taxon>Metazoa</taxon>
        <taxon>Ecdysozoa</taxon>
        <taxon>Arthropoda</taxon>
        <taxon>Crustacea</taxon>
        <taxon>Multicrustacea</taxon>
        <taxon>Malacostraca</taxon>
        <taxon>Eumalacostraca</taxon>
        <taxon>Eucarida</taxon>
        <taxon>Decapoda</taxon>
        <taxon>Pleocyemata</taxon>
        <taxon>Brachyura</taxon>
        <taxon>Eubrachyura</taxon>
        <taxon>Portunoidea</taxon>
        <taxon>Portunidae</taxon>
        <taxon>Portuninae</taxon>
        <taxon>Portunus</taxon>
    </lineage>
</organism>
<gene>
    <name evidence="2" type="ORF">E2C01_029653</name>
</gene>
<feature type="compositionally biased region" description="Basic and acidic residues" evidence="1">
    <location>
        <begin position="1"/>
        <end position="12"/>
    </location>
</feature>
<feature type="compositionally biased region" description="Basic and acidic residues" evidence="1">
    <location>
        <begin position="22"/>
        <end position="35"/>
    </location>
</feature>
<evidence type="ECO:0000313" key="3">
    <source>
        <dbReference type="Proteomes" id="UP000324222"/>
    </source>
</evidence>
<evidence type="ECO:0000313" key="2">
    <source>
        <dbReference type="EMBL" id="MPC36204.1"/>
    </source>
</evidence>
<reference evidence="2 3" key="1">
    <citation type="submission" date="2019-05" db="EMBL/GenBank/DDBJ databases">
        <title>Another draft genome of Portunus trituberculatus and its Hox gene families provides insights of decapod evolution.</title>
        <authorList>
            <person name="Jeong J.-H."/>
            <person name="Song I."/>
            <person name="Kim S."/>
            <person name="Choi T."/>
            <person name="Kim D."/>
            <person name="Ryu S."/>
            <person name="Kim W."/>
        </authorList>
    </citation>
    <scope>NUCLEOTIDE SEQUENCE [LARGE SCALE GENOMIC DNA]</scope>
    <source>
        <tissue evidence="2">Muscle</tissue>
    </source>
</reference>
<evidence type="ECO:0000256" key="1">
    <source>
        <dbReference type="SAM" id="MobiDB-lite"/>
    </source>
</evidence>
<sequence>MVPREDKGMRGKDGKKKRRKGDGRQSKRWESKAYLERSGTQHGLPLECTHFVREEEMNRLIEG</sequence>
<feature type="region of interest" description="Disordered" evidence="1">
    <location>
        <begin position="1"/>
        <end position="43"/>
    </location>
</feature>
<dbReference type="EMBL" id="VSRR010003451">
    <property type="protein sequence ID" value="MPC36204.1"/>
    <property type="molecule type" value="Genomic_DNA"/>
</dbReference>
<dbReference type="AlphaFoldDB" id="A0A5B7EV52"/>
<comment type="caution">
    <text evidence="2">The sequence shown here is derived from an EMBL/GenBank/DDBJ whole genome shotgun (WGS) entry which is preliminary data.</text>
</comment>
<keyword evidence="3" id="KW-1185">Reference proteome</keyword>
<accession>A0A5B7EV52</accession>
<protein>
    <submittedName>
        <fullName evidence="2">Uncharacterized protein</fullName>
    </submittedName>
</protein>
<dbReference type="Proteomes" id="UP000324222">
    <property type="component" value="Unassembled WGS sequence"/>
</dbReference>